<protein>
    <submittedName>
        <fullName evidence="1">WD repeat-containing protein WRAP73-like</fullName>
    </submittedName>
</protein>
<dbReference type="InterPro" id="IPR015943">
    <property type="entry name" value="WD40/YVTN_repeat-like_dom_sf"/>
</dbReference>
<dbReference type="SMART" id="SM00320">
    <property type="entry name" value="WD40"/>
    <property type="match status" value="2"/>
</dbReference>
<reference evidence="1" key="1">
    <citation type="submission" date="2014-09" db="EMBL/GenBank/DDBJ databases">
        <title>Draft genome sequence of an oleaginous Mucoromycotina fungus Mucor ambiguus NBRC6742.</title>
        <authorList>
            <person name="Takeda I."/>
            <person name="Yamane N."/>
            <person name="Morita T."/>
            <person name="Tamano K."/>
            <person name="Machida M."/>
            <person name="Baker S."/>
            <person name="Koike H."/>
        </authorList>
    </citation>
    <scope>NUCLEOTIDE SEQUENCE</scope>
    <source>
        <strain evidence="1">NBRC 6742</strain>
    </source>
</reference>
<dbReference type="GO" id="GO:0005815">
    <property type="term" value="C:microtubule organizing center"/>
    <property type="evidence" value="ECO:0007669"/>
    <property type="project" value="TreeGrafter"/>
</dbReference>
<dbReference type="GO" id="GO:1990810">
    <property type="term" value="P:microtubule anchoring at mitotic spindle pole body"/>
    <property type="evidence" value="ECO:0007669"/>
    <property type="project" value="TreeGrafter"/>
</dbReference>
<name>A0A0C9N058_9FUNG</name>
<accession>A0A0C9N058</accession>
<organism evidence="1">
    <name type="scientific">Mucor ambiguus</name>
    <dbReference type="NCBI Taxonomy" id="91626"/>
    <lineage>
        <taxon>Eukaryota</taxon>
        <taxon>Fungi</taxon>
        <taxon>Fungi incertae sedis</taxon>
        <taxon>Mucoromycota</taxon>
        <taxon>Mucoromycotina</taxon>
        <taxon>Mucoromycetes</taxon>
        <taxon>Mucorales</taxon>
        <taxon>Mucorineae</taxon>
        <taxon>Mucoraceae</taxon>
        <taxon>Mucor</taxon>
    </lineage>
</organism>
<dbReference type="GO" id="GO:1990811">
    <property type="term" value="C:MWP complex"/>
    <property type="evidence" value="ECO:0007669"/>
    <property type="project" value="TreeGrafter"/>
</dbReference>
<dbReference type="PANTHER" id="PTHR16220:SF0">
    <property type="entry name" value="WD REPEAT-CONTAINING PROTEIN WRAP73"/>
    <property type="match status" value="1"/>
</dbReference>
<dbReference type="OrthoDB" id="308690at2759"/>
<dbReference type="EMBL" id="DF836473">
    <property type="protein sequence ID" value="GAN07968.1"/>
    <property type="molecule type" value="Genomic_DNA"/>
</dbReference>
<dbReference type="STRING" id="91626.A0A0C9N058"/>
<dbReference type="SUPFAM" id="SSF50978">
    <property type="entry name" value="WD40 repeat-like"/>
    <property type="match status" value="1"/>
</dbReference>
<dbReference type="PANTHER" id="PTHR16220">
    <property type="entry name" value="WD REPEAT PROTEIN 8-RELATED"/>
    <property type="match status" value="1"/>
</dbReference>
<sequence>MYFVYSNLYKHSQYQCKISPNNYYIANAQENRLVVRRNTTDMTVLQVHETRRPIDYIQWAPDSHHILCVNFKHHRVEIRSTTDSAWQASISEQAFPFVRVRWSPDSKNIVCVAELELRMAIWNLSTSSMKFMNHIKYSEKGIETSPDGKYVAIIERRGGNGDYISIYHANSYILLQRFELDLVDVENIKWSPNSMYIIAWDNCLYHKASVYRQDGILVKSYSGYEYGLGIKSVNWSPNSLVIALGNFDDTIHLLSTLSWELIGILTHPTALNMSADTNVLEETEIVASQPTFSTSKIDYRYIARRPFNIPSRRPDYNEFDPKIGIGSMSFSPDGLYICSKDDMMPTVLWVWQVSTLKCIHMLIFRKPIKQIVWNPSHDHLIAIICSDENIHFAELTVENEGIEMMPVTIPYDGFAIKQLKWSRKGDALVLLDQQVFSLAVVK</sequence>
<evidence type="ECO:0000313" key="1">
    <source>
        <dbReference type="EMBL" id="GAN07968.1"/>
    </source>
</evidence>
<proteinExistence type="predicted"/>
<keyword evidence="2" id="KW-1185">Reference proteome</keyword>
<dbReference type="InterPro" id="IPR052778">
    <property type="entry name" value="Centrosome-WD_assoc"/>
</dbReference>
<dbReference type="Proteomes" id="UP000053815">
    <property type="component" value="Unassembled WGS sequence"/>
</dbReference>
<dbReference type="InterPro" id="IPR036322">
    <property type="entry name" value="WD40_repeat_dom_sf"/>
</dbReference>
<dbReference type="Gene3D" id="2.130.10.10">
    <property type="entry name" value="YVTN repeat-like/Quinoprotein amine dehydrogenase"/>
    <property type="match status" value="2"/>
</dbReference>
<gene>
    <name evidence="1" type="ORF">MAM1_0184c07473</name>
</gene>
<dbReference type="InterPro" id="IPR001680">
    <property type="entry name" value="WD40_rpt"/>
</dbReference>
<evidence type="ECO:0000313" key="2">
    <source>
        <dbReference type="Proteomes" id="UP000053815"/>
    </source>
</evidence>
<dbReference type="AlphaFoldDB" id="A0A0C9N058"/>